<organism evidence="2 3">
    <name type="scientific">Pleuronectes platessa</name>
    <name type="common">European plaice</name>
    <dbReference type="NCBI Taxonomy" id="8262"/>
    <lineage>
        <taxon>Eukaryota</taxon>
        <taxon>Metazoa</taxon>
        <taxon>Chordata</taxon>
        <taxon>Craniata</taxon>
        <taxon>Vertebrata</taxon>
        <taxon>Euteleostomi</taxon>
        <taxon>Actinopterygii</taxon>
        <taxon>Neopterygii</taxon>
        <taxon>Teleostei</taxon>
        <taxon>Neoteleostei</taxon>
        <taxon>Acanthomorphata</taxon>
        <taxon>Carangaria</taxon>
        <taxon>Pleuronectiformes</taxon>
        <taxon>Pleuronectoidei</taxon>
        <taxon>Pleuronectidae</taxon>
        <taxon>Pleuronectes</taxon>
    </lineage>
</organism>
<evidence type="ECO:0000313" key="3">
    <source>
        <dbReference type="Proteomes" id="UP001153269"/>
    </source>
</evidence>
<reference evidence="2" key="1">
    <citation type="submission" date="2020-03" db="EMBL/GenBank/DDBJ databases">
        <authorList>
            <person name="Weist P."/>
        </authorList>
    </citation>
    <scope>NUCLEOTIDE SEQUENCE</scope>
</reference>
<feature type="region of interest" description="Disordered" evidence="1">
    <location>
        <begin position="17"/>
        <end position="49"/>
    </location>
</feature>
<dbReference type="AlphaFoldDB" id="A0A9N7TI56"/>
<comment type="caution">
    <text evidence="2">The sequence shown here is derived from an EMBL/GenBank/DDBJ whole genome shotgun (WGS) entry which is preliminary data.</text>
</comment>
<feature type="region of interest" description="Disordered" evidence="1">
    <location>
        <begin position="129"/>
        <end position="162"/>
    </location>
</feature>
<dbReference type="Proteomes" id="UP001153269">
    <property type="component" value="Unassembled WGS sequence"/>
</dbReference>
<accession>A0A9N7TI56</accession>
<protein>
    <submittedName>
        <fullName evidence="2">Uncharacterized protein</fullName>
    </submittedName>
</protein>
<name>A0A9N7TI56_PLEPL</name>
<gene>
    <name evidence="2" type="ORF">PLEPLA_LOCUS1215</name>
</gene>
<dbReference type="EMBL" id="CADEAL010000058">
    <property type="protein sequence ID" value="CAB1413515.1"/>
    <property type="molecule type" value="Genomic_DNA"/>
</dbReference>
<feature type="compositionally biased region" description="Basic and acidic residues" evidence="1">
    <location>
        <begin position="129"/>
        <end position="152"/>
    </location>
</feature>
<keyword evidence="3" id="KW-1185">Reference proteome</keyword>
<proteinExistence type="predicted"/>
<sequence length="177" mass="20079">MSHVTRDFSFHEDIFQEQAEHEAEEETPASHHQIHQKPSEGTDTRLTASSETPLLQTWELTGRQHLMADTNPPTPFQDRESNPLLFASPPEVNLRFQGSVNLLDELGVSILLSDAPILSEQLNLCMEKQDKDKAGNNTTRREHMEKQVERDPAPPPQPEEFLSCSPLKLLSTYQVIN</sequence>
<evidence type="ECO:0000313" key="2">
    <source>
        <dbReference type="EMBL" id="CAB1413515.1"/>
    </source>
</evidence>
<evidence type="ECO:0000256" key="1">
    <source>
        <dbReference type="SAM" id="MobiDB-lite"/>
    </source>
</evidence>